<dbReference type="Gramene" id="LPERR01G33650.1">
    <property type="protein sequence ID" value="LPERR01G33650.1"/>
    <property type="gene ID" value="LPERR01G33650"/>
</dbReference>
<keyword evidence="2 4" id="KW-0694">RNA-binding</keyword>
<evidence type="ECO:0000256" key="4">
    <source>
        <dbReference type="PROSITE-ProRule" id="PRU00176"/>
    </source>
</evidence>
<dbReference type="Proteomes" id="UP000032180">
    <property type="component" value="Chromosome 1"/>
</dbReference>
<dbReference type="InterPro" id="IPR052285">
    <property type="entry name" value="NEXT_complex_subunit"/>
</dbReference>
<dbReference type="eggNOG" id="KOG0131">
    <property type="taxonomic scope" value="Eukaryota"/>
</dbReference>
<dbReference type="EnsemblPlants" id="LPERR01G33650.1">
    <property type="protein sequence ID" value="LPERR01G33650.1"/>
    <property type="gene ID" value="LPERR01G33650"/>
</dbReference>
<evidence type="ECO:0000313" key="7">
    <source>
        <dbReference type="Proteomes" id="UP000032180"/>
    </source>
</evidence>
<reference evidence="6" key="3">
    <citation type="submission" date="2015-04" db="UniProtKB">
        <authorList>
            <consortium name="EnsemblPlants"/>
        </authorList>
    </citation>
    <scope>IDENTIFICATION</scope>
</reference>
<dbReference type="Pfam" id="PF00076">
    <property type="entry name" value="RRM_1"/>
    <property type="match status" value="1"/>
</dbReference>
<dbReference type="SMART" id="SM00360">
    <property type="entry name" value="RRM"/>
    <property type="match status" value="1"/>
</dbReference>
<dbReference type="InterPro" id="IPR035979">
    <property type="entry name" value="RBD_domain_sf"/>
</dbReference>
<dbReference type="PROSITE" id="PS50102">
    <property type="entry name" value="RRM"/>
    <property type="match status" value="1"/>
</dbReference>
<keyword evidence="7" id="KW-1185">Reference proteome</keyword>
<proteinExistence type="predicted"/>
<dbReference type="PANTHER" id="PTHR13798:SF11">
    <property type="entry name" value="RNA-BINDING PROTEIN 7-RELATED"/>
    <property type="match status" value="1"/>
</dbReference>
<dbReference type="AlphaFoldDB" id="A0A0D9V8H6"/>
<evidence type="ECO:0000313" key="6">
    <source>
        <dbReference type="EnsemblPlants" id="LPERR01G33650.1"/>
    </source>
</evidence>
<dbReference type="InterPro" id="IPR000504">
    <property type="entry name" value="RRM_dom"/>
</dbReference>
<dbReference type="PANTHER" id="PTHR13798">
    <property type="entry name" value="RNA BINDING MOTIF RBM PROTEIN -RELATED"/>
    <property type="match status" value="1"/>
</dbReference>
<reference evidence="6 7" key="1">
    <citation type="submission" date="2012-08" db="EMBL/GenBank/DDBJ databases">
        <title>Oryza genome evolution.</title>
        <authorList>
            <person name="Wing R.A."/>
        </authorList>
    </citation>
    <scope>NUCLEOTIDE SEQUENCE</scope>
</reference>
<dbReference type="Gene3D" id="3.30.70.330">
    <property type="match status" value="1"/>
</dbReference>
<evidence type="ECO:0000256" key="2">
    <source>
        <dbReference type="ARBA" id="ARBA00022884"/>
    </source>
</evidence>
<protein>
    <recommendedName>
        <fullName evidence="5">RRM domain-containing protein</fullName>
    </recommendedName>
</protein>
<dbReference type="InterPro" id="IPR012677">
    <property type="entry name" value="Nucleotide-bd_a/b_plait_sf"/>
</dbReference>
<accession>A0A0D9V8H6</accession>
<dbReference type="STRING" id="77586.A0A0D9V8H6"/>
<keyword evidence="3" id="KW-0539">Nucleus</keyword>
<evidence type="ECO:0000256" key="3">
    <source>
        <dbReference type="ARBA" id="ARBA00023242"/>
    </source>
</evidence>
<comment type="subcellular location">
    <subcellularLocation>
        <location evidence="1">Nucleus</location>
        <location evidence="1">Nucleoplasm</location>
    </subcellularLocation>
</comment>
<reference evidence="7" key="2">
    <citation type="submission" date="2013-12" db="EMBL/GenBank/DDBJ databases">
        <authorList>
            <person name="Yu Y."/>
            <person name="Lee S."/>
            <person name="de Baynast K."/>
            <person name="Wissotski M."/>
            <person name="Liu L."/>
            <person name="Talag J."/>
            <person name="Goicoechea J."/>
            <person name="Angelova A."/>
            <person name="Jetty R."/>
            <person name="Kudrna D."/>
            <person name="Golser W."/>
            <person name="Rivera L."/>
            <person name="Zhang J."/>
            <person name="Wing R."/>
        </authorList>
    </citation>
    <scope>NUCLEOTIDE SEQUENCE</scope>
</reference>
<name>A0A0D9V8H6_9ORYZ</name>
<evidence type="ECO:0000256" key="1">
    <source>
        <dbReference type="ARBA" id="ARBA00004642"/>
    </source>
</evidence>
<dbReference type="GO" id="GO:0005654">
    <property type="term" value="C:nucleoplasm"/>
    <property type="evidence" value="ECO:0007669"/>
    <property type="project" value="UniProtKB-SubCell"/>
</dbReference>
<dbReference type="HOGENOM" id="CLU_090229_0_0_1"/>
<evidence type="ECO:0000259" key="5">
    <source>
        <dbReference type="PROSITE" id="PS50102"/>
    </source>
</evidence>
<sequence length="168" mass="18788">MARNPARTVYIGNLDEKVTERVLYEILIQAGRVVDLYIPCDKETSCPKGFAFAEYETEEIAQYAVKLFSGLVRLYGKTLKFAISGQDKPPSNGSNPVMPKLNPIPLPKQPHFVHHSDKPYCIPQRIQCVHPQALSVGPVHRNGGFGNDYVLNASGRGALRQRIMYPSY</sequence>
<dbReference type="GO" id="GO:0003723">
    <property type="term" value="F:RNA binding"/>
    <property type="evidence" value="ECO:0007669"/>
    <property type="project" value="UniProtKB-UniRule"/>
</dbReference>
<dbReference type="SUPFAM" id="SSF54928">
    <property type="entry name" value="RNA-binding domain, RBD"/>
    <property type="match status" value="1"/>
</dbReference>
<organism evidence="6 7">
    <name type="scientific">Leersia perrieri</name>
    <dbReference type="NCBI Taxonomy" id="77586"/>
    <lineage>
        <taxon>Eukaryota</taxon>
        <taxon>Viridiplantae</taxon>
        <taxon>Streptophyta</taxon>
        <taxon>Embryophyta</taxon>
        <taxon>Tracheophyta</taxon>
        <taxon>Spermatophyta</taxon>
        <taxon>Magnoliopsida</taxon>
        <taxon>Liliopsida</taxon>
        <taxon>Poales</taxon>
        <taxon>Poaceae</taxon>
        <taxon>BOP clade</taxon>
        <taxon>Oryzoideae</taxon>
        <taxon>Oryzeae</taxon>
        <taxon>Oryzinae</taxon>
        <taxon>Leersia</taxon>
    </lineage>
</organism>
<feature type="domain" description="RRM" evidence="5">
    <location>
        <begin position="7"/>
        <end position="86"/>
    </location>
</feature>